<dbReference type="Proteomes" id="UP000239352">
    <property type="component" value="Unassembled WGS sequence"/>
</dbReference>
<dbReference type="InParanoid" id="A0A2T0GZJ2"/>
<dbReference type="InterPro" id="IPR050855">
    <property type="entry name" value="NDM-1-like"/>
</dbReference>
<reference evidence="2 3" key="1">
    <citation type="submission" date="2018-03" db="EMBL/GenBank/DDBJ databases">
        <title>Actinopolyspora mortivallis from Sahara, screening for active biomolecules.</title>
        <authorList>
            <person name="Selama O."/>
            <person name="Wellington E.M.H."/>
            <person name="Hacene H."/>
        </authorList>
    </citation>
    <scope>NUCLEOTIDE SEQUENCE [LARGE SCALE GENOMIC DNA]</scope>
    <source>
        <strain evidence="2 3">M5A</strain>
    </source>
</reference>
<accession>A0A2T0GZJ2</accession>
<dbReference type="SMART" id="SM00849">
    <property type="entry name" value="Lactamase_B"/>
    <property type="match status" value="1"/>
</dbReference>
<dbReference type="Pfam" id="PF00753">
    <property type="entry name" value="Lactamase_B"/>
    <property type="match status" value="1"/>
</dbReference>
<organism evidence="2 3">
    <name type="scientific">Actinopolyspora mortivallis</name>
    <dbReference type="NCBI Taxonomy" id="33906"/>
    <lineage>
        <taxon>Bacteria</taxon>
        <taxon>Bacillati</taxon>
        <taxon>Actinomycetota</taxon>
        <taxon>Actinomycetes</taxon>
        <taxon>Actinopolysporales</taxon>
        <taxon>Actinopolysporaceae</taxon>
        <taxon>Actinopolyspora</taxon>
    </lineage>
</organism>
<dbReference type="EMBL" id="PVSR01000003">
    <property type="protein sequence ID" value="PRW64532.1"/>
    <property type="molecule type" value="Genomic_DNA"/>
</dbReference>
<keyword evidence="3" id="KW-1185">Reference proteome</keyword>
<feature type="domain" description="Metallo-beta-lactamase" evidence="1">
    <location>
        <begin position="29"/>
        <end position="218"/>
    </location>
</feature>
<dbReference type="AlphaFoldDB" id="A0A2T0GZJ2"/>
<evidence type="ECO:0000313" key="3">
    <source>
        <dbReference type="Proteomes" id="UP000239352"/>
    </source>
</evidence>
<dbReference type="PANTHER" id="PTHR42951">
    <property type="entry name" value="METALLO-BETA-LACTAMASE DOMAIN-CONTAINING"/>
    <property type="match status" value="1"/>
</dbReference>
<dbReference type="STRING" id="1050202.GCA_000384035_02548"/>
<sequence>MAVTVDSEGTGHWRELRPGVLVRRYAELDLTVGLVLGDEQALVIDTRGDRRQGAELAEAVRGLTRLPAQVVLTHAHFDHCFGTTAFTPAPVWSHVDFTAHLTATAELQREAWTRHYRAVGETETAAALAETVIEFPDRSVDEPVVLDLGGRTVRLFHPGPGHTDHDLVIRVEDAAVSFVGDLLENGACPDFEDAHPLRWPDSLGQVLGHSDELFVPGHGDPMSPEQAARQHTELRSLAELCAGVSRGEIGEREAVAQGPYPEETVRAALSRVGGG</sequence>
<evidence type="ECO:0000259" key="1">
    <source>
        <dbReference type="SMART" id="SM00849"/>
    </source>
</evidence>
<dbReference type="Gene3D" id="3.60.15.10">
    <property type="entry name" value="Ribonuclease Z/Hydroxyacylglutathione hydrolase-like"/>
    <property type="match status" value="1"/>
</dbReference>
<dbReference type="InterPro" id="IPR036866">
    <property type="entry name" value="RibonucZ/Hydroxyglut_hydro"/>
</dbReference>
<name>A0A2T0GZJ2_ACTMO</name>
<proteinExistence type="predicted"/>
<evidence type="ECO:0000313" key="2">
    <source>
        <dbReference type="EMBL" id="PRW64532.1"/>
    </source>
</evidence>
<protein>
    <submittedName>
        <fullName evidence="2">MBL fold metallo-hydrolase</fullName>
    </submittedName>
</protein>
<gene>
    <name evidence="2" type="ORF">CEP50_04025</name>
</gene>
<dbReference type="GO" id="GO:0016787">
    <property type="term" value="F:hydrolase activity"/>
    <property type="evidence" value="ECO:0007669"/>
    <property type="project" value="UniProtKB-KW"/>
</dbReference>
<dbReference type="InterPro" id="IPR001279">
    <property type="entry name" value="Metallo-B-lactamas"/>
</dbReference>
<dbReference type="RefSeq" id="WP_106112572.1">
    <property type="nucleotide sequence ID" value="NZ_PVSR01000003.1"/>
</dbReference>
<dbReference type="CDD" id="cd16282">
    <property type="entry name" value="metallo-hydrolase-like_MBL-fold"/>
    <property type="match status" value="1"/>
</dbReference>
<comment type="caution">
    <text evidence="2">The sequence shown here is derived from an EMBL/GenBank/DDBJ whole genome shotgun (WGS) entry which is preliminary data.</text>
</comment>
<dbReference type="SUPFAM" id="SSF56281">
    <property type="entry name" value="Metallo-hydrolase/oxidoreductase"/>
    <property type="match status" value="1"/>
</dbReference>
<dbReference type="PANTHER" id="PTHR42951:SF4">
    <property type="entry name" value="ACYL-COENZYME A THIOESTERASE MBLAC2"/>
    <property type="match status" value="1"/>
</dbReference>
<keyword evidence="2" id="KW-0378">Hydrolase</keyword>